<dbReference type="OrthoDB" id="364348at2759"/>
<dbReference type="CDD" id="cd15840">
    <property type="entry name" value="SNARE_Qa"/>
    <property type="match status" value="1"/>
</dbReference>
<dbReference type="PANTHER" id="PTHR19957">
    <property type="entry name" value="SYNTAXIN"/>
    <property type="match status" value="1"/>
</dbReference>
<dbReference type="AlphaFoldDB" id="A0A0C7N2A0"/>
<dbReference type="InterPro" id="IPR010989">
    <property type="entry name" value="SNARE"/>
</dbReference>
<dbReference type="GeneID" id="34684093"/>
<feature type="domain" description="T-SNARE coiled-coil homology" evidence="4">
    <location>
        <begin position="193"/>
        <end position="255"/>
    </location>
</feature>
<dbReference type="PROSITE" id="PS00914">
    <property type="entry name" value="SYNTAXIN"/>
    <property type="match status" value="1"/>
</dbReference>
<dbReference type="SUPFAM" id="SSF47661">
    <property type="entry name" value="t-snare proteins"/>
    <property type="match status" value="1"/>
</dbReference>
<dbReference type="EMBL" id="LN736360">
    <property type="protein sequence ID" value="CEP60689.1"/>
    <property type="molecule type" value="Genomic_DNA"/>
</dbReference>
<feature type="transmembrane region" description="Helical" evidence="3">
    <location>
        <begin position="266"/>
        <end position="285"/>
    </location>
</feature>
<dbReference type="GO" id="GO:0006906">
    <property type="term" value="P:vesicle fusion"/>
    <property type="evidence" value="ECO:0007669"/>
    <property type="project" value="TreeGrafter"/>
</dbReference>
<evidence type="ECO:0000256" key="2">
    <source>
        <dbReference type="SAM" id="MobiDB-lite"/>
    </source>
</evidence>
<name>A0A0C7N2A0_9SACH</name>
<comment type="similarity">
    <text evidence="1">Belongs to the syntaxin family.</text>
</comment>
<dbReference type="Pfam" id="PF05739">
    <property type="entry name" value="SNARE"/>
    <property type="match status" value="1"/>
</dbReference>
<protein>
    <submittedName>
        <fullName evidence="5">LALA0S01e16710g1_1</fullName>
    </submittedName>
</protein>
<dbReference type="HOGENOM" id="CLU_059257_4_1_1"/>
<dbReference type="GO" id="GO:0000149">
    <property type="term" value="F:SNARE binding"/>
    <property type="evidence" value="ECO:0007669"/>
    <property type="project" value="TreeGrafter"/>
</dbReference>
<dbReference type="RefSeq" id="XP_022626931.1">
    <property type="nucleotide sequence ID" value="XM_022774878.1"/>
</dbReference>
<dbReference type="GO" id="GO:0006896">
    <property type="term" value="P:Golgi to vacuole transport"/>
    <property type="evidence" value="ECO:0007669"/>
    <property type="project" value="EnsemblFungi"/>
</dbReference>
<dbReference type="InterPro" id="IPR000727">
    <property type="entry name" value="T_SNARE_dom"/>
</dbReference>
<dbReference type="GO" id="GO:0032258">
    <property type="term" value="P:cytoplasm to vacuole targeting by the Cvt pathway"/>
    <property type="evidence" value="ECO:0007669"/>
    <property type="project" value="EnsemblFungi"/>
</dbReference>
<dbReference type="Proteomes" id="UP000054304">
    <property type="component" value="Unassembled WGS sequence"/>
</dbReference>
<dbReference type="Gene3D" id="1.20.5.110">
    <property type="match status" value="1"/>
</dbReference>
<evidence type="ECO:0000256" key="1">
    <source>
        <dbReference type="ARBA" id="ARBA00009063"/>
    </source>
</evidence>
<dbReference type="GO" id="GO:0016236">
    <property type="term" value="P:macroautophagy"/>
    <property type="evidence" value="ECO:0007669"/>
    <property type="project" value="EnsemblFungi"/>
</dbReference>
<dbReference type="InterPro" id="IPR045242">
    <property type="entry name" value="Syntaxin"/>
</dbReference>
<dbReference type="GO" id="GO:0048278">
    <property type="term" value="P:vesicle docking"/>
    <property type="evidence" value="ECO:0007669"/>
    <property type="project" value="TreeGrafter"/>
</dbReference>
<keyword evidence="3" id="KW-0472">Membrane</keyword>
<gene>
    <name evidence="5" type="ORF">LALA0_S01e16710g</name>
</gene>
<sequence length="286" mass="32608">MLGIDEDFEDTPRYSDNPEFESIVEPLLSNLFEMNGHLSTLQQFIKTLERNQEQGNVKSKMIANLDKKSVFHIDEITKLVKVVNGLAQKISSIEETALDKSQVISRDKLIRDIRYSVQEFQDARKEFTTVSKAMNDEAKVALSQEEEEARKTIGSGQEGQETNEETSQQSQSQQHMVVIEREALNNEEFAYQQQLIQERDREISHIESGVSELNQIFHDLGNIVQQQGHLVDNIESNIYSVADSARSGARELTKAMNYQRGSSKRCLMILAVFSFLLIMFILVVLS</sequence>
<evidence type="ECO:0000313" key="6">
    <source>
        <dbReference type="Proteomes" id="UP000054304"/>
    </source>
</evidence>
<keyword evidence="3" id="KW-1133">Transmembrane helix</keyword>
<dbReference type="PROSITE" id="PS50192">
    <property type="entry name" value="T_SNARE"/>
    <property type="match status" value="1"/>
</dbReference>
<dbReference type="FunFam" id="1.20.5.110:FF:000059">
    <property type="entry name" value="Related to syntaxin 12"/>
    <property type="match status" value="1"/>
</dbReference>
<organism evidence="5 6">
    <name type="scientific">Lachancea lanzarotensis</name>
    <dbReference type="NCBI Taxonomy" id="1245769"/>
    <lineage>
        <taxon>Eukaryota</taxon>
        <taxon>Fungi</taxon>
        <taxon>Dikarya</taxon>
        <taxon>Ascomycota</taxon>
        <taxon>Saccharomycotina</taxon>
        <taxon>Saccharomycetes</taxon>
        <taxon>Saccharomycetales</taxon>
        <taxon>Saccharomycetaceae</taxon>
        <taxon>Lachancea</taxon>
    </lineage>
</organism>
<evidence type="ECO:0000259" key="4">
    <source>
        <dbReference type="PROSITE" id="PS50192"/>
    </source>
</evidence>
<dbReference type="GO" id="GO:0031201">
    <property type="term" value="C:SNARE complex"/>
    <property type="evidence" value="ECO:0007669"/>
    <property type="project" value="TreeGrafter"/>
</dbReference>
<accession>A0A0C7N2A0</accession>
<dbReference type="Gene3D" id="1.20.58.70">
    <property type="match status" value="1"/>
</dbReference>
<keyword evidence="6" id="KW-1185">Reference proteome</keyword>
<dbReference type="InterPro" id="IPR006011">
    <property type="entry name" value="Syntaxin_N"/>
</dbReference>
<dbReference type="GO" id="GO:0000011">
    <property type="term" value="P:vacuole inheritance"/>
    <property type="evidence" value="ECO:0007669"/>
    <property type="project" value="EnsemblFungi"/>
</dbReference>
<reference evidence="5 6" key="1">
    <citation type="submission" date="2014-12" db="EMBL/GenBank/DDBJ databases">
        <authorList>
            <person name="Neuveglise Cecile"/>
        </authorList>
    </citation>
    <scope>NUCLEOTIDE SEQUENCE [LARGE SCALE GENOMIC DNA]</scope>
    <source>
        <strain evidence="5 6">CBS 12615</strain>
    </source>
</reference>
<dbReference type="STRING" id="1245769.A0A0C7N2A0"/>
<feature type="region of interest" description="Disordered" evidence="2">
    <location>
        <begin position="141"/>
        <end position="175"/>
    </location>
</feature>
<proteinExistence type="inferred from homology"/>
<dbReference type="Pfam" id="PF14523">
    <property type="entry name" value="Syntaxin_2"/>
    <property type="match status" value="1"/>
</dbReference>
<dbReference type="GO" id="GO:0005768">
    <property type="term" value="C:endosome"/>
    <property type="evidence" value="ECO:0007669"/>
    <property type="project" value="EnsemblFungi"/>
</dbReference>
<feature type="compositionally biased region" description="Low complexity" evidence="2">
    <location>
        <begin position="154"/>
        <end position="174"/>
    </location>
</feature>
<dbReference type="GO" id="GO:0005484">
    <property type="term" value="F:SNAP receptor activity"/>
    <property type="evidence" value="ECO:0007669"/>
    <property type="project" value="EnsemblFungi"/>
</dbReference>
<dbReference type="PANTHER" id="PTHR19957:SF38">
    <property type="entry name" value="LD27581P"/>
    <property type="match status" value="1"/>
</dbReference>
<evidence type="ECO:0000256" key="3">
    <source>
        <dbReference type="SAM" id="Phobius"/>
    </source>
</evidence>
<keyword evidence="3" id="KW-0812">Transmembrane</keyword>
<dbReference type="SMART" id="SM00397">
    <property type="entry name" value="t_SNARE"/>
    <property type="match status" value="1"/>
</dbReference>
<evidence type="ECO:0000313" key="5">
    <source>
        <dbReference type="EMBL" id="CEP60689.1"/>
    </source>
</evidence>
<dbReference type="InterPro" id="IPR006012">
    <property type="entry name" value="Syntaxin/epimorphin_CS"/>
</dbReference>
<dbReference type="GO" id="GO:0005794">
    <property type="term" value="C:Golgi apparatus"/>
    <property type="evidence" value="ECO:0007669"/>
    <property type="project" value="EnsemblFungi"/>
</dbReference>